<evidence type="ECO:0000256" key="1">
    <source>
        <dbReference type="SAM" id="MobiDB-lite"/>
    </source>
</evidence>
<dbReference type="EMBL" id="JAKJXP020000005">
    <property type="protein sequence ID" value="KAK7756778.1"/>
    <property type="molecule type" value="Genomic_DNA"/>
</dbReference>
<evidence type="ECO:0000313" key="3">
    <source>
        <dbReference type="Proteomes" id="UP001320420"/>
    </source>
</evidence>
<proteinExistence type="predicted"/>
<dbReference type="Gene3D" id="3.60.130.30">
    <property type="match status" value="1"/>
</dbReference>
<evidence type="ECO:0000313" key="2">
    <source>
        <dbReference type="EMBL" id="KAK7756778.1"/>
    </source>
</evidence>
<feature type="compositionally biased region" description="Basic residues" evidence="1">
    <location>
        <begin position="505"/>
        <end position="523"/>
    </location>
</feature>
<dbReference type="Proteomes" id="UP001320420">
    <property type="component" value="Unassembled WGS sequence"/>
</dbReference>
<gene>
    <name evidence="2" type="ORF">SLS62_001221</name>
</gene>
<protein>
    <submittedName>
        <fullName evidence="2">Uncharacterized protein</fullName>
    </submittedName>
</protein>
<feature type="region of interest" description="Disordered" evidence="1">
    <location>
        <begin position="496"/>
        <end position="523"/>
    </location>
</feature>
<comment type="caution">
    <text evidence="2">The sequence shown here is derived from an EMBL/GenBank/DDBJ whole genome shotgun (WGS) entry which is preliminary data.</text>
</comment>
<name>A0AAN9UYP1_9PEZI</name>
<organism evidence="2 3">
    <name type="scientific">Diatrype stigma</name>
    <dbReference type="NCBI Taxonomy" id="117547"/>
    <lineage>
        <taxon>Eukaryota</taxon>
        <taxon>Fungi</taxon>
        <taxon>Dikarya</taxon>
        <taxon>Ascomycota</taxon>
        <taxon>Pezizomycotina</taxon>
        <taxon>Sordariomycetes</taxon>
        <taxon>Xylariomycetidae</taxon>
        <taxon>Xylariales</taxon>
        <taxon>Diatrypaceae</taxon>
        <taxon>Diatrype</taxon>
    </lineage>
</organism>
<dbReference type="AlphaFoldDB" id="A0AAN9UYP1"/>
<accession>A0AAN9UYP1</accession>
<keyword evidence="3" id="KW-1185">Reference proteome</keyword>
<sequence>MREMMDMPWDFGGLAYVNPERVHIKQLSDDIYAIKSQPARELALEGTTVIRSLERNRTIEEFQMRYEFRHVCKVTFSDCKVSQSSYSTCRTSREIEKTITEEIGEQPSLATVQRVAAHVILAQAGQLGGRSQDYWIKARDLAQQQLHINPDIEEIIRQQMDQGIGNDPAFVAMLAIVKECIKDYSFNPYFQSKRDKHAVARDLFTYLGEKDIKGEVIFCQLSGAFSQFVWDTLEHEASQAIEAYSTLHAVPLPDMTRHGLHYIEWLVDHPELDFRNPQHDPRTAKSGLYYFGVRASPNDPNGMQNPKQTRDIRRAIPYMVGEGHRLKQLEKLRKGPFRLCTEMLRHVFKILDPSLLSDYDSVAKEVAKLPYLDETKTLEHDDPFVLRSLLINLMTYEQRNTSDWHCGLTGQVVMGDFDGGDLLLRELGLRIEGKRQSLQLYRGRELRYATTEWTGRRFVLVSTVHEAVKRWAFRSMGRSVPPDIPPFDDCLDIDQEDVVPENRPRGTRRRRLAHRSAMKTTRS</sequence>
<reference evidence="2 3" key="1">
    <citation type="submission" date="2024-02" db="EMBL/GenBank/DDBJ databases">
        <title>De novo assembly and annotation of 12 fungi associated with fruit tree decline syndrome in Ontario, Canada.</title>
        <authorList>
            <person name="Sulman M."/>
            <person name="Ellouze W."/>
            <person name="Ilyukhin E."/>
        </authorList>
    </citation>
    <scope>NUCLEOTIDE SEQUENCE [LARGE SCALE GENOMIC DNA]</scope>
    <source>
        <strain evidence="2 3">M11/M66-122</strain>
    </source>
</reference>